<keyword evidence="2" id="KW-0812">Transmembrane</keyword>
<gene>
    <name evidence="4" type="ORF">SAMN04487964_10598</name>
</gene>
<comment type="similarity">
    <text evidence="1">Belongs to the glycosyltransferase 2 family. WaaE/KdtX subfamily.</text>
</comment>
<name>A0ABY1RZ73_9GAMM</name>
<dbReference type="SUPFAM" id="SSF53448">
    <property type="entry name" value="Nucleotide-diphospho-sugar transferases"/>
    <property type="match status" value="1"/>
</dbReference>
<dbReference type="Gene3D" id="3.90.550.10">
    <property type="entry name" value="Spore Coat Polysaccharide Biosynthesis Protein SpsA, Chain A"/>
    <property type="match status" value="1"/>
</dbReference>
<comment type="caution">
    <text evidence="4">The sequence shown here is derived from an EMBL/GenBank/DDBJ whole genome shotgun (WGS) entry which is preliminary data.</text>
</comment>
<evidence type="ECO:0000313" key="4">
    <source>
        <dbReference type="EMBL" id="SMR73622.1"/>
    </source>
</evidence>
<dbReference type="Pfam" id="PF00535">
    <property type="entry name" value="Glycos_transf_2"/>
    <property type="match status" value="1"/>
</dbReference>
<keyword evidence="5" id="KW-1185">Reference proteome</keyword>
<accession>A0ABY1RZ73</accession>
<dbReference type="CDD" id="cd02511">
    <property type="entry name" value="Beta4Glucosyltransferase"/>
    <property type="match status" value="1"/>
</dbReference>
<evidence type="ECO:0000256" key="2">
    <source>
        <dbReference type="SAM" id="Phobius"/>
    </source>
</evidence>
<proteinExistence type="inferred from homology"/>
<reference evidence="4 5" key="1">
    <citation type="submission" date="2017-05" db="EMBL/GenBank/DDBJ databases">
        <authorList>
            <person name="Varghese N."/>
            <person name="Submissions S."/>
        </authorList>
    </citation>
    <scope>NUCLEOTIDE SEQUENCE [LARGE SCALE GENOMIC DNA]</scope>
    <source>
        <strain evidence="4 5">CGMCC 1.7287</strain>
    </source>
</reference>
<evidence type="ECO:0000256" key="1">
    <source>
        <dbReference type="ARBA" id="ARBA00038494"/>
    </source>
</evidence>
<feature type="domain" description="Glycosyltransferase 2-like" evidence="3">
    <location>
        <begin position="39"/>
        <end position="137"/>
    </location>
</feature>
<organism evidence="4 5">
    <name type="scientific">Marinobacterium sediminicola</name>
    <dbReference type="NCBI Taxonomy" id="518898"/>
    <lineage>
        <taxon>Bacteria</taxon>
        <taxon>Pseudomonadati</taxon>
        <taxon>Pseudomonadota</taxon>
        <taxon>Gammaproteobacteria</taxon>
        <taxon>Oceanospirillales</taxon>
        <taxon>Oceanospirillaceae</taxon>
        <taxon>Marinobacterium</taxon>
    </lineage>
</organism>
<dbReference type="PANTHER" id="PTHR43630:SF2">
    <property type="entry name" value="GLYCOSYLTRANSFERASE"/>
    <property type="match status" value="1"/>
</dbReference>
<evidence type="ECO:0000313" key="5">
    <source>
        <dbReference type="Proteomes" id="UP001159257"/>
    </source>
</evidence>
<feature type="transmembrane region" description="Helical" evidence="2">
    <location>
        <begin position="234"/>
        <end position="251"/>
    </location>
</feature>
<dbReference type="InterPro" id="IPR001173">
    <property type="entry name" value="Glyco_trans_2-like"/>
</dbReference>
<dbReference type="InterPro" id="IPR029044">
    <property type="entry name" value="Nucleotide-diphossugar_trans"/>
</dbReference>
<keyword evidence="2" id="KW-1133">Transmembrane helix</keyword>
<dbReference type="EMBL" id="FXWV01000005">
    <property type="protein sequence ID" value="SMR73622.1"/>
    <property type="molecule type" value="Genomic_DNA"/>
</dbReference>
<keyword evidence="2" id="KW-0472">Membrane</keyword>
<evidence type="ECO:0000259" key="3">
    <source>
        <dbReference type="Pfam" id="PF00535"/>
    </source>
</evidence>
<protein>
    <submittedName>
        <fullName evidence="4">Glycosyltransferase involved in cell wall bisynthesis</fullName>
    </submittedName>
</protein>
<dbReference type="PANTHER" id="PTHR43630">
    <property type="entry name" value="POLY-BETA-1,6-N-ACETYL-D-GLUCOSAMINE SYNTHASE"/>
    <property type="match status" value="1"/>
</dbReference>
<sequence>MYKTCQANEFTPTIDCDYSNLSFFKTNRHFMTNNTLPISVTIITLDEAERIGMAIESVRDWVDEVIIVDSGSTDGTQNIAAALGAKVIHHDWPGYGLQKRFAEDQAKNDWILNIDADERILPELKSEIVTLFTESSRQADGYFIAIHDRLYCSNRLSTYTPYKPVRLYRKSKGRYSTSTVHDRVHMLPGSKTAELKGRMAHDSLRSFHQRIEKMNEYTEAQSDDMLARGRKPSTFRILTELWIYFIVGYFFRGYWRGGLMGYIYAVNFAYSRFLRQIKLFEKEHKKKNSILY</sequence>
<dbReference type="Proteomes" id="UP001159257">
    <property type="component" value="Unassembled WGS sequence"/>
</dbReference>